<dbReference type="GO" id="GO:0000166">
    <property type="term" value="F:nucleotide binding"/>
    <property type="evidence" value="ECO:0007669"/>
    <property type="project" value="InterPro"/>
</dbReference>
<evidence type="ECO:0000259" key="4">
    <source>
        <dbReference type="Pfam" id="PF01408"/>
    </source>
</evidence>
<dbReference type="SUPFAM" id="SSF51735">
    <property type="entry name" value="NAD(P)-binding Rossmann-fold domains"/>
    <property type="match status" value="1"/>
</dbReference>
<organism evidence="6 7">
    <name type="scientific">Cellulomonas aerilata</name>
    <dbReference type="NCBI Taxonomy" id="515326"/>
    <lineage>
        <taxon>Bacteria</taxon>
        <taxon>Bacillati</taxon>
        <taxon>Actinomycetota</taxon>
        <taxon>Actinomycetes</taxon>
        <taxon>Micrococcales</taxon>
        <taxon>Cellulomonadaceae</taxon>
        <taxon>Cellulomonas</taxon>
    </lineage>
</organism>
<protein>
    <submittedName>
        <fullName evidence="6">Oxidoreductase</fullName>
    </submittedName>
</protein>
<comment type="similarity">
    <text evidence="1">Belongs to the Gfo/Idh/MocA family.</text>
</comment>
<evidence type="ECO:0000259" key="5">
    <source>
        <dbReference type="Pfam" id="PF22725"/>
    </source>
</evidence>
<keyword evidence="7" id="KW-1185">Reference proteome</keyword>
<dbReference type="GO" id="GO:0016491">
    <property type="term" value="F:oxidoreductase activity"/>
    <property type="evidence" value="ECO:0007669"/>
    <property type="project" value="UniProtKB-KW"/>
</dbReference>
<proteinExistence type="inferred from homology"/>
<feature type="domain" description="GFO/IDH/MocA-like oxidoreductase" evidence="5">
    <location>
        <begin position="132"/>
        <end position="251"/>
    </location>
</feature>
<dbReference type="Pfam" id="PF01408">
    <property type="entry name" value="GFO_IDH_MocA"/>
    <property type="match status" value="1"/>
</dbReference>
<keyword evidence="3" id="KW-0520">NAD</keyword>
<dbReference type="Proteomes" id="UP000321181">
    <property type="component" value="Unassembled WGS sequence"/>
</dbReference>
<feature type="domain" description="Gfo/Idh/MocA-like oxidoreductase N-terminal" evidence="4">
    <location>
        <begin position="3"/>
        <end position="122"/>
    </location>
</feature>
<evidence type="ECO:0000256" key="1">
    <source>
        <dbReference type="ARBA" id="ARBA00010928"/>
    </source>
</evidence>
<comment type="caution">
    <text evidence="6">The sequence shown here is derived from an EMBL/GenBank/DDBJ whole genome shotgun (WGS) entry which is preliminary data.</text>
</comment>
<dbReference type="PANTHER" id="PTHR43708">
    <property type="entry name" value="CONSERVED EXPRESSED OXIDOREDUCTASE (EUROFUNG)"/>
    <property type="match status" value="1"/>
</dbReference>
<accession>A0A512D7E1</accession>
<dbReference type="InterPro" id="IPR036291">
    <property type="entry name" value="NAD(P)-bd_dom_sf"/>
</dbReference>
<sequence>MSIRTALIGYGLAGQVFHAPFLAADEDYSLDVVVTGDAERAAEAARRHPGVRVVPTVEELFDAAGDLDLVVVGSPPATHADLARRAVDARLAVVVDKPLCATAAEGERLIEHADRAGVPLTVFQNRRWDGDYVTLRSLVDDGALGTVRRFESRFEWWRATETKAWKAAATPAQGGGILYDLGTHLIDQAIGLFGPVEQAYAELTAHRPGAAADDDSFVSLLHRSGVRSHLWMNAMAAQVGPRFHVLGSAAAYTSWGLDPQESSLLAGGRPSDADHGRYPESRWGQLGVDGDLRPVPTVPGDYAGFYRTLARSLTSGGPLPVDPRDAVVVLALIESLHRDFPVVDRSARG</sequence>
<dbReference type="Gene3D" id="3.30.360.10">
    <property type="entry name" value="Dihydrodipicolinate Reductase, domain 2"/>
    <property type="match status" value="1"/>
</dbReference>
<dbReference type="EMBL" id="BJYY01000001">
    <property type="protein sequence ID" value="GEO32307.1"/>
    <property type="molecule type" value="Genomic_DNA"/>
</dbReference>
<name>A0A512D7E1_9CELL</name>
<dbReference type="InterPro" id="IPR055170">
    <property type="entry name" value="GFO_IDH_MocA-like_dom"/>
</dbReference>
<keyword evidence="2" id="KW-0560">Oxidoreductase</keyword>
<evidence type="ECO:0000313" key="7">
    <source>
        <dbReference type="Proteomes" id="UP000321181"/>
    </source>
</evidence>
<gene>
    <name evidence="6" type="ORF">CAE01nite_00320</name>
</gene>
<dbReference type="InterPro" id="IPR051317">
    <property type="entry name" value="Gfo/Idh/MocA_oxidoreduct"/>
</dbReference>
<evidence type="ECO:0000256" key="2">
    <source>
        <dbReference type="ARBA" id="ARBA00023002"/>
    </source>
</evidence>
<dbReference type="RefSeq" id="WP_146898371.1">
    <property type="nucleotide sequence ID" value="NZ_BAAARM010000001.1"/>
</dbReference>
<reference evidence="6 7" key="1">
    <citation type="submission" date="2019-07" db="EMBL/GenBank/DDBJ databases">
        <title>Whole genome shotgun sequence of Cellulomonas aerilata NBRC 106308.</title>
        <authorList>
            <person name="Hosoyama A."/>
            <person name="Uohara A."/>
            <person name="Ohji S."/>
            <person name="Ichikawa N."/>
        </authorList>
    </citation>
    <scope>NUCLEOTIDE SEQUENCE [LARGE SCALE GENOMIC DNA]</scope>
    <source>
        <strain evidence="6 7">NBRC 106308</strain>
    </source>
</reference>
<dbReference type="SUPFAM" id="SSF55347">
    <property type="entry name" value="Glyceraldehyde-3-phosphate dehydrogenase-like, C-terminal domain"/>
    <property type="match status" value="1"/>
</dbReference>
<evidence type="ECO:0000256" key="3">
    <source>
        <dbReference type="ARBA" id="ARBA00023027"/>
    </source>
</evidence>
<evidence type="ECO:0000313" key="6">
    <source>
        <dbReference type="EMBL" id="GEO32307.1"/>
    </source>
</evidence>
<dbReference type="Gene3D" id="3.40.50.720">
    <property type="entry name" value="NAD(P)-binding Rossmann-like Domain"/>
    <property type="match status" value="1"/>
</dbReference>
<dbReference type="Pfam" id="PF22725">
    <property type="entry name" value="GFO_IDH_MocA_C3"/>
    <property type="match status" value="1"/>
</dbReference>
<dbReference type="AlphaFoldDB" id="A0A512D7E1"/>
<dbReference type="PANTHER" id="PTHR43708:SF5">
    <property type="entry name" value="CONSERVED EXPRESSED OXIDOREDUCTASE (EUROFUNG)-RELATED"/>
    <property type="match status" value="1"/>
</dbReference>
<dbReference type="OrthoDB" id="179913at2"/>
<dbReference type="InterPro" id="IPR000683">
    <property type="entry name" value="Gfo/Idh/MocA-like_OxRdtase_N"/>
</dbReference>